<evidence type="ECO:0000256" key="4">
    <source>
        <dbReference type="ARBA" id="ARBA00022917"/>
    </source>
</evidence>
<dbReference type="Proteomes" id="UP000028537">
    <property type="component" value="Unassembled WGS sequence"/>
</dbReference>
<keyword evidence="4 6" id="KW-0648">Protein biosynthesis</keyword>
<dbReference type="InterPro" id="IPR009060">
    <property type="entry name" value="UBA-like_sf"/>
</dbReference>
<dbReference type="PANTHER" id="PTHR11741">
    <property type="entry name" value="ELONGATION FACTOR TS"/>
    <property type="match status" value="1"/>
</dbReference>
<evidence type="ECO:0000256" key="2">
    <source>
        <dbReference type="ARBA" id="ARBA00016956"/>
    </source>
</evidence>
<dbReference type="PROSITE" id="PS01127">
    <property type="entry name" value="EF_TS_2"/>
    <property type="match status" value="1"/>
</dbReference>
<dbReference type="AlphaFoldDB" id="A0A084F138"/>
<dbReference type="OrthoDB" id="9808348at2"/>
<evidence type="ECO:0000313" key="10">
    <source>
        <dbReference type="EMBL" id="KEZ23930.1"/>
    </source>
</evidence>
<feature type="domain" description="Translation elongation factor EFTs/EF1B dimerisation" evidence="9">
    <location>
        <begin position="69"/>
        <end position="275"/>
    </location>
</feature>
<dbReference type="CDD" id="cd14275">
    <property type="entry name" value="UBA_EF-Ts"/>
    <property type="match status" value="1"/>
</dbReference>
<dbReference type="RefSeq" id="WP_038102130.1">
    <property type="nucleotide sequence ID" value="NZ_JFDP01000032.1"/>
</dbReference>
<reference evidence="10 11" key="1">
    <citation type="submission" date="2014-02" db="EMBL/GenBank/DDBJ databases">
        <title>Genome sequence of Ureaplasma diversum strain 246.</title>
        <authorList>
            <person name="Sirand-Pugnet P."/>
            <person name="Breton M."/>
            <person name="Dordet-Frisoni E."/>
            <person name="Baranowski E."/>
            <person name="Barre A."/>
            <person name="Couture C."/>
            <person name="Dupuy V."/>
            <person name="Gaurivaud P."/>
            <person name="Jacob D."/>
            <person name="Lemaitre C."/>
            <person name="Manso-Silvan L."/>
            <person name="Nikolski M."/>
            <person name="Nouvel L.-X."/>
            <person name="Poumarat F."/>
            <person name="Tardy F."/>
            <person name="Thebault P."/>
            <person name="Theil S."/>
            <person name="Citti C."/>
            <person name="Thiaucourt F."/>
            <person name="Blanchard A."/>
        </authorList>
    </citation>
    <scope>NUCLEOTIDE SEQUENCE [LARGE SCALE GENOMIC DNA]</scope>
    <source>
        <strain evidence="10 11">NCTC 246</strain>
    </source>
</reference>
<keyword evidence="11" id="KW-1185">Reference proteome</keyword>
<dbReference type="Pfam" id="PF00889">
    <property type="entry name" value="EF_TS"/>
    <property type="match status" value="1"/>
</dbReference>
<accession>A0A084F138</accession>
<name>A0A084F138_9BACT</name>
<dbReference type="GO" id="GO:0003746">
    <property type="term" value="F:translation elongation factor activity"/>
    <property type="evidence" value="ECO:0007669"/>
    <property type="project" value="UniProtKB-UniRule"/>
</dbReference>
<dbReference type="GO" id="GO:0005737">
    <property type="term" value="C:cytoplasm"/>
    <property type="evidence" value="ECO:0007669"/>
    <property type="project" value="UniProtKB-SubCell"/>
</dbReference>
<gene>
    <name evidence="6 10" type="primary">tsf</name>
    <name evidence="10" type="ORF">UDIV_1930</name>
</gene>
<dbReference type="InterPro" id="IPR001816">
    <property type="entry name" value="Transl_elong_EFTs/EF1B"/>
</dbReference>
<dbReference type="SUPFAM" id="SSF46934">
    <property type="entry name" value="UBA-like"/>
    <property type="match status" value="1"/>
</dbReference>
<dbReference type="eggNOG" id="COG0264">
    <property type="taxonomic scope" value="Bacteria"/>
</dbReference>
<dbReference type="NCBIfam" id="TIGR00116">
    <property type="entry name" value="tsf"/>
    <property type="match status" value="1"/>
</dbReference>
<dbReference type="FunFam" id="1.10.8.10:FF:000001">
    <property type="entry name" value="Elongation factor Ts"/>
    <property type="match status" value="1"/>
</dbReference>
<evidence type="ECO:0000256" key="5">
    <source>
        <dbReference type="ARBA" id="ARBA00025453"/>
    </source>
</evidence>
<sequence>MNKAELVKELRKRTQAGMSECIKALDKSDNDIEKAIVWLRENGAIKAANKQMNAATDGVVLTKQVDNKAVLIEVNCQTDFVARNEQFLEYSNTILDQAIADVTTDGCFEKLVINNKPIAESGLELTAFIGEKIVFRRGKVLIANENQTLGSYTHNNKRVGAIVLVDSKVDPEVVRKVAMHAAAMRPKYLSREQVDPNWLNSEREIIANLVAKEFEEQGKDVKFADKTIEGRLNKILKENCLVDQPFFLDSSKTIGQYLAENKTQPIAFFSFEVGEGIEKAPELSFAEEVAAQMKK</sequence>
<evidence type="ECO:0000256" key="1">
    <source>
        <dbReference type="ARBA" id="ARBA00005532"/>
    </source>
</evidence>
<evidence type="ECO:0000256" key="7">
    <source>
        <dbReference type="RuleBase" id="RU000642"/>
    </source>
</evidence>
<dbReference type="InterPro" id="IPR014039">
    <property type="entry name" value="Transl_elong_EFTs/EF1B_dimer"/>
</dbReference>
<dbReference type="EMBL" id="JFDP01000032">
    <property type="protein sequence ID" value="KEZ23930.1"/>
    <property type="molecule type" value="Genomic_DNA"/>
</dbReference>
<protein>
    <recommendedName>
        <fullName evidence="2 6">Elongation factor Ts</fullName>
        <shortName evidence="6">EF-Ts</shortName>
    </recommendedName>
</protein>
<evidence type="ECO:0000256" key="8">
    <source>
        <dbReference type="RuleBase" id="RU000643"/>
    </source>
</evidence>
<comment type="function">
    <text evidence="5 6 7">Associates with the EF-Tu.GDP complex and induces the exchange of GDP to GTP. It remains bound to the aminoacyl-tRNA.EF-Tu.GTP complex up to the GTP hydrolysis stage on the ribosome.</text>
</comment>
<evidence type="ECO:0000256" key="6">
    <source>
        <dbReference type="HAMAP-Rule" id="MF_00050"/>
    </source>
</evidence>
<keyword evidence="6" id="KW-0963">Cytoplasm</keyword>
<dbReference type="Gene3D" id="3.30.479.20">
    <property type="entry name" value="Elongation factor Ts, dimerisation domain"/>
    <property type="match status" value="2"/>
</dbReference>
<dbReference type="HAMAP" id="MF_00050">
    <property type="entry name" value="EF_Ts"/>
    <property type="match status" value="1"/>
</dbReference>
<proteinExistence type="inferred from homology"/>
<comment type="caution">
    <text evidence="10">The sequence shown here is derived from an EMBL/GenBank/DDBJ whole genome shotgun (WGS) entry which is preliminary data.</text>
</comment>
<dbReference type="Gene3D" id="1.10.8.10">
    <property type="entry name" value="DNA helicase RuvA subunit, C-terminal domain"/>
    <property type="match status" value="1"/>
</dbReference>
<keyword evidence="3 6" id="KW-0251">Elongation factor</keyword>
<comment type="similarity">
    <text evidence="1 6 7">Belongs to the EF-Ts family.</text>
</comment>
<evidence type="ECO:0000256" key="3">
    <source>
        <dbReference type="ARBA" id="ARBA00022768"/>
    </source>
</evidence>
<evidence type="ECO:0000259" key="9">
    <source>
        <dbReference type="Pfam" id="PF00889"/>
    </source>
</evidence>
<dbReference type="InterPro" id="IPR018101">
    <property type="entry name" value="Transl_elong_Ts_CS"/>
</dbReference>
<dbReference type="SUPFAM" id="SSF54713">
    <property type="entry name" value="Elongation factor Ts (EF-Ts), dimerisation domain"/>
    <property type="match status" value="2"/>
</dbReference>
<comment type="subcellular location">
    <subcellularLocation>
        <location evidence="6 8">Cytoplasm</location>
    </subcellularLocation>
</comment>
<dbReference type="InterPro" id="IPR036402">
    <property type="entry name" value="EF-Ts_dimer_sf"/>
</dbReference>
<feature type="region of interest" description="Involved in Mg(2+) ion dislocation from EF-Tu" evidence="6">
    <location>
        <begin position="78"/>
        <end position="81"/>
    </location>
</feature>
<evidence type="ECO:0000313" key="11">
    <source>
        <dbReference type="Proteomes" id="UP000028537"/>
    </source>
</evidence>
<dbReference type="Gene3D" id="1.10.286.20">
    <property type="match status" value="1"/>
</dbReference>
<organism evidence="10 11">
    <name type="scientific">Ureaplasma diversum NCTC 246</name>
    <dbReference type="NCBI Taxonomy" id="1188241"/>
    <lineage>
        <taxon>Bacteria</taxon>
        <taxon>Bacillati</taxon>
        <taxon>Mycoplasmatota</taxon>
        <taxon>Mycoplasmoidales</taxon>
        <taxon>Mycoplasmoidaceae</taxon>
        <taxon>Ureaplasma</taxon>
    </lineage>
</organism>
<dbReference type="PANTHER" id="PTHR11741:SF0">
    <property type="entry name" value="ELONGATION FACTOR TS, MITOCHONDRIAL"/>
    <property type="match status" value="1"/>
</dbReference>